<dbReference type="PANTHER" id="PTHR45228:SF8">
    <property type="entry name" value="TWO-COMPONENT RESPONSE REGULATOR-RELATED"/>
    <property type="match status" value="1"/>
</dbReference>
<keyword evidence="1" id="KW-0597">Phosphoprotein</keyword>
<gene>
    <name evidence="5" type="ORF">AQPW35_10340</name>
</gene>
<evidence type="ECO:0000259" key="3">
    <source>
        <dbReference type="PROSITE" id="PS51831"/>
    </source>
</evidence>
<dbReference type="Pfam" id="PF00072">
    <property type="entry name" value="Response_reg"/>
    <property type="match status" value="1"/>
</dbReference>
<dbReference type="SUPFAM" id="SSF109604">
    <property type="entry name" value="HD-domain/PDEase-like"/>
    <property type="match status" value="1"/>
</dbReference>
<proteinExistence type="predicted"/>
<dbReference type="PANTHER" id="PTHR45228">
    <property type="entry name" value="CYCLIC DI-GMP PHOSPHODIESTERASE TM_0186-RELATED"/>
    <property type="match status" value="1"/>
</dbReference>
<dbReference type="Gene3D" id="1.10.3210.10">
    <property type="entry name" value="Hypothetical protein af1432"/>
    <property type="match status" value="1"/>
</dbReference>
<dbReference type="PROSITE" id="PS51831">
    <property type="entry name" value="HD"/>
    <property type="match status" value="1"/>
</dbReference>
<dbReference type="AlphaFoldDB" id="A0A480AKL7"/>
<dbReference type="PROSITE" id="PS51832">
    <property type="entry name" value="HD_GYP"/>
    <property type="match status" value="1"/>
</dbReference>
<dbReference type="SMART" id="SM00448">
    <property type="entry name" value="REC"/>
    <property type="match status" value="1"/>
</dbReference>
<feature type="domain" description="HD" evidence="3">
    <location>
        <begin position="211"/>
        <end position="334"/>
    </location>
</feature>
<organism evidence="5 6">
    <name type="scientific">Pseudaquabacterium pictum</name>
    <dbReference type="NCBI Taxonomy" id="2315236"/>
    <lineage>
        <taxon>Bacteria</taxon>
        <taxon>Pseudomonadati</taxon>
        <taxon>Pseudomonadota</taxon>
        <taxon>Betaproteobacteria</taxon>
        <taxon>Burkholderiales</taxon>
        <taxon>Sphaerotilaceae</taxon>
        <taxon>Pseudaquabacterium</taxon>
    </lineage>
</organism>
<dbReference type="InterPro" id="IPR003607">
    <property type="entry name" value="HD/PDEase_dom"/>
</dbReference>
<dbReference type="CDD" id="cd17569">
    <property type="entry name" value="REC_HupR-like"/>
    <property type="match status" value="1"/>
</dbReference>
<feature type="domain" description="HD-GYP" evidence="4">
    <location>
        <begin position="189"/>
        <end position="385"/>
    </location>
</feature>
<dbReference type="InterPro" id="IPR011006">
    <property type="entry name" value="CheY-like_superfamily"/>
</dbReference>
<dbReference type="EMBL" id="BJCL01000002">
    <property type="protein sequence ID" value="GCL61953.1"/>
    <property type="molecule type" value="Genomic_DNA"/>
</dbReference>
<dbReference type="OrthoDB" id="9774747at2"/>
<dbReference type="CDD" id="cd00077">
    <property type="entry name" value="HDc"/>
    <property type="match status" value="1"/>
</dbReference>
<evidence type="ECO:0000259" key="2">
    <source>
        <dbReference type="PROSITE" id="PS50110"/>
    </source>
</evidence>
<comment type="caution">
    <text evidence="5">The sequence shown here is derived from an EMBL/GenBank/DDBJ whole genome shotgun (WGS) entry which is preliminary data.</text>
</comment>
<dbReference type="Proteomes" id="UP000301751">
    <property type="component" value="Unassembled WGS sequence"/>
</dbReference>
<dbReference type="RefSeq" id="WP_137731711.1">
    <property type="nucleotide sequence ID" value="NZ_BJCL01000002.1"/>
</dbReference>
<dbReference type="SUPFAM" id="SSF52172">
    <property type="entry name" value="CheY-like"/>
    <property type="match status" value="1"/>
</dbReference>
<dbReference type="Gene3D" id="3.40.50.2300">
    <property type="match status" value="1"/>
</dbReference>
<dbReference type="InterPro" id="IPR037522">
    <property type="entry name" value="HD_GYP_dom"/>
</dbReference>
<feature type="modified residue" description="4-aspartylphosphate" evidence="1">
    <location>
        <position position="68"/>
    </location>
</feature>
<dbReference type="Pfam" id="PF13487">
    <property type="entry name" value="HD_5"/>
    <property type="match status" value="1"/>
</dbReference>
<evidence type="ECO:0000313" key="6">
    <source>
        <dbReference type="Proteomes" id="UP000301751"/>
    </source>
</evidence>
<dbReference type="InterPro" id="IPR006674">
    <property type="entry name" value="HD_domain"/>
</dbReference>
<dbReference type="InterPro" id="IPR052020">
    <property type="entry name" value="Cyclic_di-GMP/3'3'-cGAMP_PDE"/>
</dbReference>
<keyword evidence="6" id="KW-1185">Reference proteome</keyword>
<accession>A0A480AKL7</accession>
<name>A0A480AKL7_9BURK</name>
<evidence type="ECO:0000313" key="5">
    <source>
        <dbReference type="EMBL" id="GCL61953.1"/>
    </source>
</evidence>
<sequence length="463" mass="49900">MVDPATAAPPDPALVQPPTVLLVDDEPSVLSALRRLFRTQGYRIEQATSGADALALMRNTPVDLVVSDMRMPGMDGAAFLSQVRVLYPGAVRILLTGYADITATIAAINQGAIHRYIAKPWDDNDLLLVVSDALHRRDLEQENVRLLALTQSQNQALVSLNQGLEARVAERTAALETSLADLAVAHAEVEAHFMLAVTVFSGLLELREGGMAGHARRVAELARRVAARLGLDENAQRDVQMAALLHDIGKIGFDDTMLRTPVSKYSADQLTAYQHHPVDGEAALLPLDKLRGVAAIVRQHHERWDGRGFPDGLRGPGILLGARILAAASDYDDLTSGTMAEHVYTSDKARAALRDGLYTHYDPQVVEALQAVLGEIEAEAKADVVVPVAELQPRMVLAADLLSPQGVILLPAGHVFQPPLIAKLRELSSRQSQPLQLRVLRRSLPAAGSRQHAPSGPGKAVMA</sequence>
<evidence type="ECO:0000259" key="4">
    <source>
        <dbReference type="PROSITE" id="PS51832"/>
    </source>
</evidence>
<dbReference type="GO" id="GO:0000160">
    <property type="term" value="P:phosphorelay signal transduction system"/>
    <property type="evidence" value="ECO:0007669"/>
    <property type="project" value="InterPro"/>
</dbReference>
<dbReference type="SMART" id="SM00471">
    <property type="entry name" value="HDc"/>
    <property type="match status" value="1"/>
</dbReference>
<dbReference type="GO" id="GO:0008081">
    <property type="term" value="F:phosphoric diester hydrolase activity"/>
    <property type="evidence" value="ECO:0007669"/>
    <property type="project" value="UniProtKB-ARBA"/>
</dbReference>
<dbReference type="PROSITE" id="PS50110">
    <property type="entry name" value="RESPONSE_REGULATORY"/>
    <property type="match status" value="1"/>
</dbReference>
<reference evidence="6" key="1">
    <citation type="submission" date="2019-03" db="EMBL/GenBank/DDBJ databases">
        <title>Aquabacterium pictum sp.nov., the first bacteriochlorophyll a-containing freshwater bacterium in the genus Aquabacterium of the class Betaproteobacteria.</title>
        <authorList>
            <person name="Hirose S."/>
            <person name="Tank M."/>
            <person name="Hara E."/>
            <person name="Tamaki H."/>
            <person name="Takaichi S."/>
            <person name="Haruta S."/>
            <person name="Hanada S."/>
        </authorList>
    </citation>
    <scope>NUCLEOTIDE SEQUENCE [LARGE SCALE GENOMIC DNA]</scope>
    <source>
        <strain evidence="6">W35</strain>
    </source>
</reference>
<dbReference type="InterPro" id="IPR001789">
    <property type="entry name" value="Sig_transdc_resp-reg_receiver"/>
</dbReference>
<feature type="domain" description="Response regulatory" evidence="2">
    <location>
        <begin position="19"/>
        <end position="134"/>
    </location>
</feature>
<evidence type="ECO:0000256" key="1">
    <source>
        <dbReference type="PROSITE-ProRule" id="PRU00169"/>
    </source>
</evidence>
<protein>
    <submittedName>
        <fullName evidence="5">Two-component system response regulator</fullName>
    </submittedName>
</protein>